<dbReference type="EMBL" id="ML213504">
    <property type="protein sequence ID" value="TFK55439.1"/>
    <property type="molecule type" value="Genomic_DNA"/>
</dbReference>
<dbReference type="GO" id="GO:0005634">
    <property type="term" value="C:nucleus"/>
    <property type="evidence" value="ECO:0007669"/>
    <property type="project" value="TreeGrafter"/>
</dbReference>
<dbReference type="OrthoDB" id="428895at2759"/>
<dbReference type="AlphaFoldDB" id="A0A5C3NC87"/>
<evidence type="ECO:0000256" key="1">
    <source>
        <dbReference type="ARBA" id="ARBA00025758"/>
    </source>
</evidence>
<dbReference type="GO" id="GO:0032797">
    <property type="term" value="C:SMN complex"/>
    <property type="evidence" value="ECO:0007669"/>
    <property type="project" value="TreeGrafter"/>
</dbReference>
<dbReference type="PANTHER" id="PTHR12794">
    <property type="entry name" value="GEMIN2"/>
    <property type="match status" value="1"/>
</dbReference>
<dbReference type="Pfam" id="PF04938">
    <property type="entry name" value="SIP1"/>
    <property type="match status" value="1"/>
</dbReference>
<dbReference type="Gene3D" id="1.20.58.1070">
    <property type="match status" value="1"/>
</dbReference>
<evidence type="ECO:0000256" key="2">
    <source>
        <dbReference type="SAM" id="MobiDB-lite"/>
    </source>
</evidence>
<dbReference type="PANTHER" id="PTHR12794:SF0">
    <property type="entry name" value="GEM-ASSOCIATED PROTEIN 2"/>
    <property type="match status" value="1"/>
</dbReference>
<proteinExistence type="inferred from homology"/>
<sequence>MSAELKRKRQESEDSDDEEPSFGRQILPVANLPHNYNGPIEDGLQYLFTVRRDARRLPHVTRVVNPYEMPDVPGPLKDDTPHPSLPSELWRTVFERRFRNFRKNSVQPTIHVQRPGNQPKQKLMPDKHERDLWWEFVAGQPEAVWNPPKKPKQAKGKVKKGQGMRGFSEDFADYDDSRQAGGSKAGPDDGNVTLMYGEEDVSMEPVHPQASGYGSLPTPSGTPSRPEDGEIADTTAEVFIPREPTPALLNRIDHRLAIHLLVYFTNWLNHYVRHPEHFTNRLTDVHARWIFALLSRVDDYVGADDMSIIRNLARACIGLLKEQMWKKTLLAQAGADLIAEDVMSERSCWMVIAAVVDVWAQRDLWQDAEAMLKDLNAQ</sequence>
<comment type="similarity">
    <text evidence="1">Belongs to the gemin-2 family.</text>
</comment>
<name>A0A5C3NC87_9AGAM</name>
<dbReference type="InterPro" id="IPR035426">
    <property type="entry name" value="Gemin2/Brr1"/>
</dbReference>
<accession>A0A5C3NC87</accession>
<protein>
    <submittedName>
        <fullName evidence="3">Uncharacterized protein</fullName>
    </submittedName>
</protein>
<evidence type="ECO:0000313" key="4">
    <source>
        <dbReference type="Proteomes" id="UP000305948"/>
    </source>
</evidence>
<dbReference type="GO" id="GO:0000387">
    <property type="term" value="P:spliceosomal snRNP assembly"/>
    <property type="evidence" value="ECO:0007669"/>
    <property type="project" value="InterPro"/>
</dbReference>
<feature type="compositionally biased region" description="Basic residues" evidence="2">
    <location>
        <begin position="149"/>
        <end position="162"/>
    </location>
</feature>
<feature type="region of interest" description="Disordered" evidence="2">
    <location>
        <begin position="1"/>
        <end position="32"/>
    </location>
</feature>
<keyword evidence="4" id="KW-1185">Reference proteome</keyword>
<feature type="region of interest" description="Disordered" evidence="2">
    <location>
        <begin position="144"/>
        <end position="229"/>
    </location>
</feature>
<gene>
    <name evidence="3" type="ORF">OE88DRAFT_619696</name>
</gene>
<evidence type="ECO:0000313" key="3">
    <source>
        <dbReference type="EMBL" id="TFK55439.1"/>
    </source>
</evidence>
<organism evidence="3 4">
    <name type="scientific">Heliocybe sulcata</name>
    <dbReference type="NCBI Taxonomy" id="5364"/>
    <lineage>
        <taxon>Eukaryota</taxon>
        <taxon>Fungi</taxon>
        <taxon>Dikarya</taxon>
        <taxon>Basidiomycota</taxon>
        <taxon>Agaricomycotina</taxon>
        <taxon>Agaricomycetes</taxon>
        <taxon>Gloeophyllales</taxon>
        <taxon>Gloeophyllaceae</taxon>
        <taxon>Heliocybe</taxon>
    </lineage>
</organism>
<reference evidence="3 4" key="1">
    <citation type="journal article" date="2019" name="Nat. Ecol. Evol.">
        <title>Megaphylogeny resolves global patterns of mushroom evolution.</title>
        <authorList>
            <person name="Varga T."/>
            <person name="Krizsan K."/>
            <person name="Foldi C."/>
            <person name="Dima B."/>
            <person name="Sanchez-Garcia M."/>
            <person name="Sanchez-Ramirez S."/>
            <person name="Szollosi G.J."/>
            <person name="Szarkandi J.G."/>
            <person name="Papp V."/>
            <person name="Albert L."/>
            <person name="Andreopoulos W."/>
            <person name="Angelini C."/>
            <person name="Antonin V."/>
            <person name="Barry K.W."/>
            <person name="Bougher N.L."/>
            <person name="Buchanan P."/>
            <person name="Buyck B."/>
            <person name="Bense V."/>
            <person name="Catcheside P."/>
            <person name="Chovatia M."/>
            <person name="Cooper J."/>
            <person name="Damon W."/>
            <person name="Desjardin D."/>
            <person name="Finy P."/>
            <person name="Geml J."/>
            <person name="Haridas S."/>
            <person name="Hughes K."/>
            <person name="Justo A."/>
            <person name="Karasinski D."/>
            <person name="Kautmanova I."/>
            <person name="Kiss B."/>
            <person name="Kocsube S."/>
            <person name="Kotiranta H."/>
            <person name="LaButti K.M."/>
            <person name="Lechner B.E."/>
            <person name="Liimatainen K."/>
            <person name="Lipzen A."/>
            <person name="Lukacs Z."/>
            <person name="Mihaltcheva S."/>
            <person name="Morgado L.N."/>
            <person name="Niskanen T."/>
            <person name="Noordeloos M.E."/>
            <person name="Ohm R.A."/>
            <person name="Ortiz-Santana B."/>
            <person name="Ovrebo C."/>
            <person name="Racz N."/>
            <person name="Riley R."/>
            <person name="Savchenko A."/>
            <person name="Shiryaev A."/>
            <person name="Soop K."/>
            <person name="Spirin V."/>
            <person name="Szebenyi C."/>
            <person name="Tomsovsky M."/>
            <person name="Tulloss R.E."/>
            <person name="Uehling J."/>
            <person name="Grigoriev I.V."/>
            <person name="Vagvolgyi C."/>
            <person name="Papp T."/>
            <person name="Martin F.M."/>
            <person name="Miettinen O."/>
            <person name="Hibbett D.S."/>
            <person name="Nagy L.G."/>
        </authorList>
    </citation>
    <scope>NUCLEOTIDE SEQUENCE [LARGE SCALE GENOMIC DNA]</scope>
    <source>
        <strain evidence="3 4">OMC1185</strain>
    </source>
</reference>
<dbReference type="Proteomes" id="UP000305948">
    <property type="component" value="Unassembled WGS sequence"/>
</dbReference>